<evidence type="ECO:0000313" key="2">
    <source>
        <dbReference type="Proteomes" id="UP000186922"/>
    </source>
</evidence>
<gene>
    <name evidence="1" type="primary">RvY_10991-1</name>
    <name evidence="1" type="synonym">RvY_10991.1</name>
    <name evidence="1" type="ORF">RvY_10991</name>
</gene>
<dbReference type="AlphaFoldDB" id="A0A1D1VMF6"/>
<comment type="caution">
    <text evidence="1">The sequence shown here is derived from an EMBL/GenBank/DDBJ whole genome shotgun (WGS) entry which is preliminary data.</text>
</comment>
<evidence type="ECO:0000313" key="1">
    <source>
        <dbReference type="EMBL" id="GAV00094.1"/>
    </source>
</evidence>
<reference evidence="1 2" key="1">
    <citation type="journal article" date="2016" name="Nat. Commun.">
        <title>Extremotolerant tardigrade genome and improved radiotolerance of human cultured cells by tardigrade-unique protein.</title>
        <authorList>
            <person name="Hashimoto T."/>
            <person name="Horikawa D.D."/>
            <person name="Saito Y."/>
            <person name="Kuwahara H."/>
            <person name="Kozuka-Hata H."/>
            <person name="Shin-I T."/>
            <person name="Minakuchi Y."/>
            <person name="Ohishi K."/>
            <person name="Motoyama A."/>
            <person name="Aizu T."/>
            <person name="Enomoto A."/>
            <person name="Kondo K."/>
            <person name="Tanaka S."/>
            <person name="Hara Y."/>
            <person name="Koshikawa S."/>
            <person name="Sagara H."/>
            <person name="Miura T."/>
            <person name="Yokobori S."/>
            <person name="Miyagawa K."/>
            <person name="Suzuki Y."/>
            <person name="Kubo T."/>
            <person name="Oyama M."/>
            <person name="Kohara Y."/>
            <person name="Fujiyama A."/>
            <person name="Arakawa K."/>
            <person name="Katayama T."/>
            <person name="Toyoda A."/>
            <person name="Kunieda T."/>
        </authorList>
    </citation>
    <scope>NUCLEOTIDE SEQUENCE [LARGE SCALE GENOMIC DNA]</scope>
    <source>
        <strain evidence="1 2">YOKOZUNA-1</strain>
    </source>
</reference>
<dbReference type="EMBL" id="BDGG01000005">
    <property type="protein sequence ID" value="GAV00094.1"/>
    <property type="molecule type" value="Genomic_DNA"/>
</dbReference>
<protein>
    <submittedName>
        <fullName evidence="1">Uncharacterized protein</fullName>
    </submittedName>
</protein>
<accession>A0A1D1VMF6</accession>
<dbReference type="Proteomes" id="UP000186922">
    <property type="component" value="Unassembled WGS sequence"/>
</dbReference>
<name>A0A1D1VMF6_RAMVA</name>
<proteinExistence type="predicted"/>
<sequence>MSGQISSAHNPWKIYSEEVYSDTFMPEAVKPITNALTLTSVGTVLETRSVAGSSATYRRPEEVSNNGHLHWSSGMAAHRFSSVLGTLCVDNSHVLL</sequence>
<organism evidence="1 2">
    <name type="scientific">Ramazzottius varieornatus</name>
    <name type="common">Water bear</name>
    <name type="synonym">Tardigrade</name>
    <dbReference type="NCBI Taxonomy" id="947166"/>
    <lineage>
        <taxon>Eukaryota</taxon>
        <taxon>Metazoa</taxon>
        <taxon>Ecdysozoa</taxon>
        <taxon>Tardigrada</taxon>
        <taxon>Eutardigrada</taxon>
        <taxon>Parachela</taxon>
        <taxon>Hypsibioidea</taxon>
        <taxon>Ramazzottiidae</taxon>
        <taxon>Ramazzottius</taxon>
    </lineage>
</organism>
<keyword evidence="2" id="KW-1185">Reference proteome</keyword>